<reference evidence="9" key="2">
    <citation type="submission" date="2020-09" db="EMBL/GenBank/DDBJ databases">
        <authorList>
            <person name="Sun Q."/>
            <person name="Ohkuma M."/>
        </authorList>
    </citation>
    <scope>NUCLEOTIDE SEQUENCE</scope>
    <source>
        <strain evidence="9">JCM 10088</strain>
    </source>
</reference>
<keyword evidence="3 7" id="KW-0143">Chaperone</keyword>
<dbReference type="InterPro" id="IPR009053">
    <property type="entry name" value="Prefoldin"/>
</dbReference>
<comment type="similarity">
    <text evidence="1">Belongs to the prefoldin subunit alpha family.</text>
</comment>
<dbReference type="SUPFAM" id="SSF46579">
    <property type="entry name" value="Prefoldin"/>
    <property type="match status" value="1"/>
</dbReference>
<dbReference type="Proteomes" id="UP000610960">
    <property type="component" value="Unassembled WGS sequence"/>
</dbReference>
<keyword evidence="10" id="KW-1185">Reference proteome</keyword>
<evidence type="ECO:0000256" key="4">
    <source>
        <dbReference type="ARBA" id="ARBA00025077"/>
    </source>
</evidence>
<reference evidence="9" key="1">
    <citation type="journal article" date="2014" name="Int. J. Syst. Evol. Microbiol.">
        <title>Complete genome sequence of Corynebacterium casei LMG S-19264T (=DSM 44701T), isolated from a smear-ripened cheese.</title>
        <authorList>
            <consortium name="US DOE Joint Genome Institute (JGI-PGF)"/>
            <person name="Walter F."/>
            <person name="Albersmeier A."/>
            <person name="Kalinowski J."/>
            <person name="Ruckert C."/>
        </authorList>
    </citation>
    <scope>NUCLEOTIDE SEQUENCE</scope>
    <source>
        <strain evidence="9">JCM 10088</strain>
    </source>
</reference>
<keyword evidence="8" id="KW-0175">Coiled coil</keyword>
<evidence type="ECO:0000256" key="5">
    <source>
        <dbReference type="ARBA" id="ARBA00044156"/>
    </source>
</evidence>
<dbReference type="HAMAP" id="MF_00308">
    <property type="entry name" value="PfdA"/>
    <property type="match status" value="1"/>
</dbReference>
<comment type="similarity">
    <text evidence="7">Belongs to the prefoldin alpha subunit family.</text>
</comment>
<dbReference type="Pfam" id="PF02996">
    <property type="entry name" value="Prefoldin"/>
    <property type="match status" value="1"/>
</dbReference>
<dbReference type="GO" id="GO:0005737">
    <property type="term" value="C:cytoplasm"/>
    <property type="evidence" value="ECO:0007669"/>
    <property type="project" value="UniProtKB-SubCell"/>
</dbReference>
<feature type="coiled-coil region" evidence="8">
    <location>
        <begin position="6"/>
        <end position="33"/>
    </location>
</feature>
<evidence type="ECO:0000256" key="6">
    <source>
        <dbReference type="ARBA" id="ARBA00044231"/>
    </source>
</evidence>
<dbReference type="GO" id="GO:0016272">
    <property type="term" value="C:prefoldin complex"/>
    <property type="evidence" value="ECO:0007669"/>
    <property type="project" value="UniProtKB-UniRule"/>
</dbReference>
<dbReference type="NCBIfam" id="TIGR00293">
    <property type="entry name" value="prefoldin subunit alpha"/>
    <property type="match status" value="1"/>
</dbReference>
<dbReference type="GO" id="GO:0006457">
    <property type="term" value="P:protein folding"/>
    <property type="evidence" value="ECO:0007669"/>
    <property type="project" value="UniProtKB-UniRule"/>
</dbReference>
<keyword evidence="7" id="KW-0963">Cytoplasm</keyword>
<dbReference type="PANTHER" id="PTHR12674">
    <property type="entry name" value="PREFOLDIN SUBUNIT 5"/>
    <property type="match status" value="1"/>
</dbReference>
<feature type="coiled-coil region" evidence="8">
    <location>
        <begin position="100"/>
        <end position="134"/>
    </location>
</feature>
<evidence type="ECO:0000313" key="10">
    <source>
        <dbReference type="Proteomes" id="UP000610960"/>
    </source>
</evidence>
<dbReference type="GO" id="GO:0051082">
    <property type="term" value="F:unfolded protein binding"/>
    <property type="evidence" value="ECO:0007669"/>
    <property type="project" value="UniProtKB-UniRule"/>
</dbReference>
<dbReference type="InterPro" id="IPR004127">
    <property type="entry name" value="Prefoldin_subunit_alpha"/>
</dbReference>
<evidence type="ECO:0000256" key="8">
    <source>
        <dbReference type="SAM" id="Coils"/>
    </source>
</evidence>
<name>A0A830GTY5_9CREN</name>
<accession>A0A830GTY5</accession>
<dbReference type="CDD" id="cd23160">
    <property type="entry name" value="Prefoldin_alpha_GimC"/>
    <property type="match status" value="1"/>
</dbReference>
<evidence type="ECO:0000256" key="1">
    <source>
        <dbReference type="ARBA" id="ARBA00010048"/>
    </source>
</evidence>
<comment type="subcellular location">
    <subcellularLocation>
        <location evidence="7">Cytoplasm</location>
    </subcellularLocation>
</comment>
<gene>
    <name evidence="7" type="primary">pfdA</name>
    <name evidence="9" type="ORF">GCM10007981_12320</name>
</gene>
<evidence type="ECO:0000313" key="9">
    <source>
        <dbReference type="EMBL" id="GGP21254.1"/>
    </source>
</evidence>
<dbReference type="Gene3D" id="1.10.287.370">
    <property type="match status" value="1"/>
</dbReference>
<proteinExistence type="inferred from homology"/>
<evidence type="ECO:0000256" key="2">
    <source>
        <dbReference type="ARBA" id="ARBA00011716"/>
    </source>
</evidence>
<dbReference type="OrthoDB" id="10045at2157"/>
<sequence>MSEQRLVITREQLEELSREYEELNAIMNTLSQNIAVIDATLRDYGNAKSVLEMMSKESINDALASIGAGAFVRAVPQSNAPILMSIGAGYVAEMDAQRAMAILDDRLKETQAIKAKLEEQLAETIRRSNEVRNVLTAIYQQLQAQGRQPQAKS</sequence>
<dbReference type="PANTHER" id="PTHR12674:SF2">
    <property type="entry name" value="PREFOLDIN SUBUNIT 5"/>
    <property type="match status" value="1"/>
</dbReference>
<evidence type="ECO:0000256" key="3">
    <source>
        <dbReference type="ARBA" id="ARBA00023186"/>
    </source>
</evidence>
<evidence type="ECO:0000256" key="7">
    <source>
        <dbReference type="HAMAP-Rule" id="MF_00308"/>
    </source>
</evidence>
<comment type="caution">
    <text evidence="9">The sequence shown here is derived from an EMBL/GenBank/DDBJ whole genome shotgun (WGS) entry which is preliminary data.</text>
</comment>
<comment type="function">
    <text evidence="4 7">Molecular chaperone capable of stabilizing a range of proteins. Seems to fulfill an ATP-independent, HSP70-like function in archaeal de novo protein folding.</text>
</comment>
<dbReference type="EMBL" id="BMNL01000003">
    <property type="protein sequence ID" value="GGP21254.1"/>
    <property type="molecule type" value="Genomic_DNA"/>
</dbReference>
<comment type="subunit">
    <text evidence="2 7">Heterohexamer of two alpha and four beta subunits.</text>
</comment>
<dbReference type="RefSeq" id="WP_075060114.1">
    <property type="nucleotide sequence ID" value="NZ_BMNL01000003.1"/>
</dbReference>
<protein>
    <recommendedName>
        <fullName evidence="5 7">Prefoldin subunit alpha</fullName>
    </recommendedName>
    <alternativeName>
        <fullName evidence="6 7">GimC subunit alpha</fullName>
    </alternativeName>
</protein>
<dbReference type="InterPro" id="IPR011599">
    <property type="entry name" value="PFD_alpha_archaea"/>
</dbReference>
<dbReference type="AlphaFoldDB" id="A0A830GTY5"/>
<organism evidence="9 10">
    <name type="scientific">Thermocladium modestius</name>
    <dbReference type="NCBI Taxonomy" id="62609"/>
    <lineage>
        <taxon>Archaea</taxon>
        <taxon>Thermoproteota</taxon>
        <taxon>Thermoprotei</taxon>
        <taxon>Thermoproteales</taxon>
        <taxon>Thermoproteaceae</taxon>
        <taxon>Thermocladium</taxon>
    </lineage>
</organism>